<accession>A0AAW0WJ93</accession>
<evidence type="ECO:0000313" key="3">
    <source>
        <dbReference type="Proteomes" id="UP001445076"/>
    </source>
</evidence>
<feature type="transmembrane region" description="Helical" evidence="1">
    <location>
        <begin position="270"/>
        <end position="286"/>
    </location>
</feature>
<feature type="transmembrane region" description="Helical" evidence="1">
    <location>
        <begin position="317"/>
        <end position="339"/>
    </location>
</feature>
<feature type="transmembrane region" description="Helical" evidence="1">
    <location>
        <begin position="63"/>
        <end position="83"/>
    </location>
</feature>
<feature type="transmembrane region" description="Helical" evidence="1">
    <location>
        <begin position="229"/>
        <end position="250"/>
    </location>
</feature>
<evidence type="ECO:0000256" key="1">
    <source>
        <dbReference type="SAM" id="Phobius"/>
    </source>
</evidence>
<dbReference type="AlphaFoldDB" id="A0AAW0WJ93"/>
<evidence type="ECO:0000313" key="2">
    <source>
        <dbReference type="EMBL" id="KAK8732176.1"/>
    </source>
</evidence>
<reference evidence="2 3" key="1">
    <citation type="journal article" date="2024" name="BMC Genomics">
        <title>Genome assembly of redclaw crayfish (Cherax quadricarinatus) provides insights into its immune adaptation and hypoxia tolerance.</title>
        <authorList>
            <person name="Liu Z."/>
            <person name="Zheng J."/>
            <person name="Li H."/>
            <person name="Fang K."/>
            <person name="Wang S."/>
            <person name="He J."/>
            <person name="Zhou D."/>
            <person name="Weng S."/>
            <person name="Chi M."/>
            <person name="Gu Z."/>
            <person name="He J."/>
            <person name="Li F."/>
            <person name="Wang M."/>
        </authorList>
    </citation>
    <scope>NUCLEOTIDE SEQUENCE [LARGE SCALE GENOMIC DNA]</scope>
    <source>
        <strain evidence="2">ZL_2023a</strain>
    </source>
</reference>
<proteinExistence type="predicted"/>
<gene>
    <name evidence="2" type="ORF">OTU49_007221</name>
</gene>
<dbReference type="Proteomes" id="UP001445076">
    <property type="component" value="Unassembled WGS sequence"/>
</dbReference>
<comment type="caution">
    <text evidence="2">The sequence shown here is derived from an EMBL/GenBank/DDBJ whole genome shotgun (WGS) entry which is preliminary data.</text>
</comment>
<keyword evidence="1" id="KW-0472">Membrane</keyword>
<organism evidence="2 3">
    <name type="scientific">Cherax quadricarinatus</name>
    <name type="common">Australian red claw crayfish</name>
    <dbReference type="NCBI Taxonomy" id="27406"/>
    <lineage>
        <taxon>Eukaryota</taxon>
        <taxon>Metazoa</taxon>
        <taxon>Ecdysozoa</taxon>
        <taxon>Arthropoda</taxon>
        <taxon>Crustacea</taxon>
        <taxon>Multicrustacea</taxon>
        <taxon>Malacostraca</taxon>
        <taxon>Eumalacostraca</taxon>
        <taxon>Eucarida</taxon>
        <taxon>Decapoda</taxon>
        <taxon>Pleocyemata</taxon>
        <taxon>Astacidea</taxon>
        <taxon>Parastacoidea</taxon>
        <taxon>Parastacidae</taxon>
        <taxon>Cherax</taxon>
    </lineage>
</organism>
<keyword evidence="1" id="KW-0812">Transmembrane</keyword>
<feature type="transmembrane region" description="Helical" evidence="1">
    <location>
        <begin position="293"/>
        <end position="311"/>
    </location>
</feature>
<dbReference type="EMBL" id="JARKIK010000058">
    <property type="protein sequence ID" value="KAK8732176.1"/>
    <property type="molecule type" value="Genomic_DNA"/>
</dbReference>
<feature type="transmembrane region" description="Helical" evidence="1">
    <location>
        <begin position="206"/>
        <end position="222"/>
    </location>
</feature>
<protein>
    <submittedName>
        <fullName evidence="2">Uncharacterized protein</fullName>
    </submittedName>
</protein>
<feature type="transmembrane region" description="Helical" evidence="1">
    <location>
        <begin position="21"/>
        <end position="43"/>
    </location>
</feature>
<keyword evidence="1" id="KW-1133">Transmembrane helix</keyword>
<feature type="transmembrane region" description="Helical" evidence="1">
    <location>
        <begin position="104"/>
        <end position="122"/>
    </location>
</feature>
<name>A0AAW0WJ93_CHEQU</name>
<sequence>MWKNHRWCIMMFKILNSVQPQATLMLYLTDVILVLYCAVLHFLRGSSTQDDYNSTQDDNVSVVFGIFTIVILFIGGVSVNLFNFFRRESRLLKNQTLLKKAKKILMLFIPGQALLSWTLEWIKDPSSWSINYWVATLRIFHTSVGSLVQAVFQTFIMIRLWWNITSYSEDFTVMVVGSSVFAVHAVVGMCTYIWKEHYEEEHETIPITDFFFIFLSVSLNMCKCIVSMAMVAAVISWWFLIFVIAAPIIFNYIMCLCTTKPLCTGSVADIFFRFIMPLPIAALYAMTASKEKIATILTTVCWLGMSLPQIVKHHDTSIQWVAWAVPFVAQVVAFSFILYKWSIFEITFTRFARILSSADSDKKVNVNKNNTNGYLENDYC</sequence>
<keyword evidence="3" id="KW-1185">Reference proteome</keyword>
<feature type="transmembrane region" description="Helical" evidence="1">
    <location>
        <begin position="142"/>
        <end position="162"/>
    </location>
</feature>
<feature type="transmembrane region" description="Helical" evidence="1">
    <location>
        <begin position="174"/>
        <end position="194"/>
    </location>
</feature>